<keyword evidence="7" id="KW-0238">DNA-binding</keyword>
<feature type="domain" description="C2H2-type" evidence="12">
    <location>
        <begin position="175"/>
        <end position="202"/>
    </location>
</feature>
<feature type="domain" description="C2H2-type" evidence="12">
    <location>
        <begin position="323"/>
        <end position="350"/>
    </location>
</feature>
<keyword evidence="5" id="KW-0862">Zinc</keyword>
<dbReference type="InterPro" id="IPR013087">
    <property type="entry name" value="Znf_C2H2_type"/>
</dbReference>
<protein>
    <submittedName>
        <fullName evidence="13">Putative gonadotropin inducible transcription factor</fullName>
    </submittedName>
</protein>
<feature type="domain" description="C2H2-type" evidence="12">
    <location>
        <begin position="203"/>
        <end position="231"/>
    </location>
</feature>
<dbReference type="EMBL" id="GFDL01008270">
    <property type="protein sequence ID" value="JAV26775.1"/>
    <property type="molecule type" value="Transcribed_RNA"/>
</dbReference>
<accession>A0A1Q3FGX3</accession>
<feature type="region of interest" description="Disordered" evidence="11">
    <location>
        <begin position="586"/>
        <end position="659"/>
    </location>
</feature>
<dbReference type="GO" id="GO:0006357">
    <property type="term" value="P:regulation of transcription by RNA polymerase II"/>
    <property type="evidence" value="ECO:0007669"/>
    <property type="project" value="UniProtKB-ARBA"/>
</dbReference>
<evidence type="ECO:0000256" key="3">
    <source>
        <dbReference type="ARBA" id="ARBA00022737"/>
    </source>
</evidence>
<evidence type="ECO:0000256" key="10">
    <source>
        <dbReference type="PROSITE-ProRule" id="PRU00042"/>
    </source>
</evidence>
<dbReference type="FunFam" id="3.30.160.60:FF:000100">
    <property type="entry name" value="Zinc finger 45-like"/>
    <property type="match status" value="1"/>
</dbReference>
<dbReference type="AlphaFoldDB" id="A0A1Q3FGX3"/>
<evidence type="ECO:0000256" key="8">
    <source>
        <dbReference type="ARBA" id="ARBA00023163"/>
    </source>
</evidence>
<dbReference type="Pfam" id="PF00096">
    <property type="entry name" value="zf-C2H2"/>
    <property type="match status" value="6"/>
</dbReference>
<dbReference type="FunFam" id="3.30.160.60:FF:002343">
    <property type="entry name" value="Zinc finger protein 33A"/>
    <property type="match status" value="1"/>
</dbReference>
<feature type="domain" description="C2H2-type" evidence="12">
    <location>
        <begin position="68"/>
        <end position="96"/>
    </location>
</feature>
<evidence type="ECO:0000313" key="13">
    <source>
        <dbReference type="EMBL" id="JAV26775.1"/>
    </source>
</evidence>
<reference evidence="13" key="1">
    <citation type="submission" date="2017-01" db="EMBL/GenBank/DDBJ databases">
        <title>A deep insight into the sialotranscriptome of adult male and female Cluex tarsalis mosquitoes.</title>
        <authorList>
            <person name="Ribeiro J.M."/>
            <person name="Moreira F."/>
            <person name="Bernard K.A."/>
            <person name="Calvo E."/>
        </authorList>
    </citation>
    <scope>NUCLEOTIDE SEQUENCE</scope>
    <source>
        <strain evidence="13">Kern County</strain>
        <tissue evidence="13">Salivary glands</tissue>
    </source>
</reference>
<feature type="domain" description="C2H2-type" evidence="12">
    <location>
        <begin position="408"/>
        <end position="435"/>
    </location>
</feature>
<dbReference type="SMART" id="SM00355">
    <property type="entry name" value="ZnF_C2H2"/>
    <property type="match status" value="13"/>
</dbReference>
<dbReference type="Pfam" id="PF13912">
    <property type="entry name" value="zf-C2H2_6"/>
    <property type="match status" value="4"/>
</dbReference>
<feature type="domain" description="C2H2-type" evidence="12">
    <location>
        <begin position="295"/>
        <end position="322"/>
    </location>
</feature>
<feature type="region of interest" description="Disordered" evidence="11">
    <location>
        <begin position="489"/>
        <end position="518"/>
    </location>
</feature>
<dbReference type="GO" id="GO:0003677">
    <property type="term" value="F:DNA binding"/>
    <property type="evidence" value="ECO:0007669"/>
    <property type="project" value="UniProtKB-KW"/>
</dbReference>
<keyword evidence="9" id="KW-0539">Nucleus</keyword>
<dbReference type="FunFam" id="3.30.160.60:FF:001289">
    <property type="entry name" value="Zinc finger protein 574"/>
    <property type="match status" value="1"/>
</dbReference>
<dbReference type="GO" id="GO:0048729">
    <property type="term" value="P:tissue morphogenesis"/>
    <property type="evidence" value="ECO:0007669"/>
    <property type="project" value="UniProtKB-ARBA"/>
</dbReference>
<dbReference type="FunFam" id="3.30.160.60:FF:001228">
    <property type="entry name" value="Zinc finger protein 236"/>
    <property type="match status" value="1"/>
</dbReference>
<evidence type="ECO:0000256" key="2">
    <source>
        <dbReference type="ARBA" id="ARBA00022723"/>
    </source>
</evidence>
<evidence type="ECO:0000256" key="1">
    <source>
        <dbReference type="ARBA" id="ARBA00004123"/>
    </source>
</evidence>
<feature type="domain" description="C2H2-type" evidence="12">
    <location>
        <begin position="267"/>
        <end position="294"/>
    </location>
</feature>
<name>A0A1Q3FGX3_CULTA</name>
<feature type="compositionally biased region" description="Basic and acidic residues" evidence="11">
    <location>
        <begin position="632"/>
        <end position="653"/>
    </location>
</feature>
<organism evidence="13">
    <name type="scientific">Culex tarsalis</name>
    <name type="common">Encephalitis mosquito</name>
    <dbReference type="NCBI Taxonomy" id="7177"/>
    <lineage>
        <taxon>Eukaryota</taxon>
        <taxon>Metazoa</taxon>
        <taxon>Ecdysozoa</taxon>
        <taxon>Arthropoda</taxon>
        <taxon>Hexapoda</taxon>
        <taxon>Insecta</taxon>
        <taxon>Pterygota</taxon>
        <taxon>Neoptera</taxon>
        <taxon>Endopterygota</taxon>
        <taxon>Diptera</taxon>
        <taxon>Nematocera</taxon>
        <taxon>Culicoidea</taxon>
        <taxon>Culicidae</taxon>
        <taxon>Culicinae</taxon>
        <taxon>Culicini</taxon>
        <taxon>Culex</taxon>
        <taxon>Culex</taxon>
    </lineage>
</organism>
<dbReference type="FunFam" id="3.30.160.60:FF:000624">
    <property type="entry name" value="zinc finger protein 697"/>
    <property type="match status" value="1"/>
</dbReference>
<evidence type="ECO:0000256" key="4">
    <source>
        <dbReference type="ARBA" id="ARBA00022771"/>
    </source>
</evidence>
<dbReference type="PROSITE" id="PS00028">
    <property type="entry name" value="ZINC_FINGER_C2H2_1"/>
    <property type="match status" value="11"/>
</dbReference>
<sequence>MSKRRSEKFRLNVTSHGEEDVEMEFIPQAGEGGDVGALEGDALAEQNSEPHLVETDDGRLIINMKPGLTCTVCQKAFETANGLAKHKKEVCNVETTLPDVDVLDLERKAAKSAMPGEEFFKYCDPNPENPCYCCGEDISTAHTGHIRCKFCPKSFKAYEYMERHLASVHAEDDTFACPQCNAKCSSAKILNDHLLTHSDGKPFSCLRCSKDFTRKYHLDRHLNHSSCGDKPKHLQPCEVCGKEFARLDNLREHLRFHMGEGTRKRDYQCPYCPKSFYGSSLLNIHIRTHTGEKPFPCDLCSKSFPSTGALRKHRRSHTGERPYRCDQCSATFAARETLNRHRKTHTGEKPHVCSICHKGFIQASQLRSHMFQHTGEGGFECDQCGATFNRKTRLTEHTNYVHQQKKPLECSTCGKEFLRKEDLQRHMDTHAEIKNFECSDCGKRFVSRTALNTHLRVHNIEEPAICTICDKEFLRQDCLTRHMRSKHRDQYYMKEESEDGEEKQPSSEPAETTPVEVAEDDEHVLEIDGEVYQITPLEEVHIVRIGTSANTSATVKTEEGKKIEVLEVVNIEPPQEAKPKVLVEKAPQQPAKVTMPVEKKPKKEKPKEEASPVKEKVAPAMVKLPVPSIVSKEPKEPKERKKRKQNAESDAVVRRTKIKKEKPDDSVPIFLSDSSLKQKISELLCLLIDEEMLEEFGWPKAPVEEVLSNVIVRCGHKPARDEEDMGGDATTRMRENTKILFSLTMDDDNIKTLLNNHTVDEVIMNVLKTR</sequence>
<evidence type="ECO:0000256" key="6">
    <source>
        <dbReference type="ARBA" id="ARBA00023015"/>
    </source>
</evidence>
<evidence type="ECO:0000256" key="5">
    <source>
        <dbReference type="ARBA" id="ARBA00022833"/>
    </source>
</evidence>
<feature type="domain" description="C2H2-type" evidence="12">
    <location>
        <begin position="235"/>
        <end position="262"/>
    </location>
</feature>
<keyword evidence="4 10" id="KW-0863">Zinc-finger</keyword>
<feature type="domain" description="C2H2-type" evidence="12">
    <location>
        <begin position="436"/>
        <end position="463"/>
    </location>
</feature>
<keyword evidence="8" id="KW-0804">Transcription</keyword>
<evidence type="ECO:0000256" key="11">
    <source>
        <dbReference type="SAM" id="MobiDB-lite"/>
    </source>
</evidence>
<keyword evidence="6" id="KW-0805">Transcription regulation</keyword>
<dbReference type="GO" id="GO:0008270">
    <property type="term" value="F:zinc ion binding"/>
    <property type="evidence" value="ECO:0007669"/>
    <property type="project" value="UniProtKB-KW"/>
</dbReference>
<dbReference type="PANTHER" id="PTHR24379">
    <property type="entry name" value="KRAB AND ZINC FINGER DOMAIN-CONTAINING"/>
    <property type="match status" value="1"/>
</dbReference>
<evidence type="ECO:0000256" key="9">
    <source>
        <dbReference type="ARBA" id="ARBA00023242"/>
    </source>
</evidence>
<feature type="domain" description="C2H2-type" evidence="12">
    <location>
        <begin position="351"/>
        <end position="378"/>
    </location>
</feature>
<feature type="compositionally biased region" description="Basic and acidic residues" evidence="11">
    <location>
        <begin position="597"/>
        <end position="617"/>
    </location>
</feature>
<evidence type="ECO:0000259" key="12">
    <source>
        <dbReference type="PROSITE" id="PS50157"/>
    </source>
</evidence>
<keyword evidence="2" id="KW-0479">Metal-binding</keyword>
<feature type="domain" description="C2H2-type" evidence="12">
    <location>
        <begin position="464"/>
        <end position="492"/>
    </location>
</feature>
<dbReference type="SUPFAM" id="SSF57667">
    <property type="entry name" value="beta-beta-alpha zinc fingers"/>
    <property type="match status" value="6"/>
</dbReference>
<feature type="domain" description="C2H2-type" evidence="12">
    <location>
        <begin position="379"/>
        <end position="407"/>
    </location>
</feature>
<dbReference type="FunFam" id="3.30.160.60:FF:000110">
    <property type="entry name" value="Zinc finger protein-like"/>
    <property type="match status" value="1"/>
</dbReference>
<comment type="subcellular location">
    <subcellularLocation>
        <location evidence="1">Nucleus</location>
    </subcellularLocation>
</comment>
<dbReference type="InterPro" id="IPR036236">
    <property type="entry name" value="Znf_C2H2_sf"/>
</dbReference>
<feature type="domain" description="C2H2-type" evidence="12">
    <location>
        <begin position="146"/>
        <end position="174"/>
    </location>
</feature>
<dbReference type="GO" id="GO:0005634">
    <property type="term" value="C:nucleus"/>
    <property type="evidence" value="ECO:0007669"/>
    <property type="project" value="UniProtKB-SubCell"/>
</dbReference>
<evidence type="ECO:0000256" key="7">
    <source>
        <dbReference type="ARBA" id="ARBA00023125"/>
    </source>
</evidence>
<dbReference type="GO" id="GO:0048598">
    <property type="term" value="P:embryonic morphogenesis"/>
    <property type="evidence" value="ECO:0007669"/>
    <property type="project" value="UniProtKB-ARBA"/>
</dbReference>
<dbReference type="Gene3D" id="3.30.160.60">
    <property type="entry name" value="Classic Zinc Finger"/>
    <property type="match status" value="11"/>
</dbReference>
<dbReference type="PANTHER" id="PTHR24379:SF121">
    <property type="entry name" value="C2H2-TYPE DOMAIN-CONTAINING PROTEIN"/>
    <property type="match status" value="1"/>
</dbReference>
<keyword evidence="3" id="KW-0677">Repeat</keyword>
<dbReference type="PROSITE" id="PS50157">
    <property type="entry name" value="ZINC_FINGER_C2H2_2"/>
    <property type="match status" value="13"/>
</dbReference>
<proteinExistence type="predicted"/>